<gene>
    <name evidence="1" type="ORF">BCL32_1022</name>
</gene>
<sequence length="80" mass="9125">MTDEGKIERGTAADRICSDPVYQGAWESIMRDLYKAWVESPLDDVAGRERQRLELDVLTRLKGKFLSYMNEAAMVKAEAE</sequence>
<reference evidence="1 2" key="1">
    <citation type="submission" date="2019-06" db="EMBL/GenBank/DDBJ databases">
        <title>Pac Bio to generate improved reference genome sequences for organisms with transposon mutant libraries (support for FEBA project).</title>
        <authorList>
            <person name="Blow M."/>
        </authorList>
    </citation>
    <scope>NUCLEOTIDE SEQUENCE [LARGE SCALE GENOMIC DNA]</scope>
    <source>
        <strain evidence="1 2">USDA 1844</strain>
    </source>
</reference>
<dbReference type="RefSeq" id="WP_022717906.1">
    <property type="nucleotide sequence ID" value="NZ_ATTQ01000019.1"/>
</dbReference>
<evidence type="ECO:0000313" key="1">
    <source>
        <dbReference type="EMBL" id="TVZ72835.1"/>
    </source>
</evidence>
<proteinExistence type="predicted"/>
<comment type="caution">
    <text evidence="1">The sequence shown here is derived from an EMBL/GenBank/DDBJ whole genome shotgun (WGS) entry which is preliminary data.</text>
</comment>
<dbReference type="EMBL" id="VISO01000002">
    <property type="protein sequence ID" value="TVZ72835.1"/>
    <property type="molecule type" value="Genomic_DNA"/>
</dbReference>
<dbReference type="Proteomes" id="UP000319824">
    <property type="component" value="Unassembled WGS sequence"/>
</dbReference>
<organism evidence="1 2">
    <name type="scientific">Rhizobium mongolense USDA 1844</name>
    <dbReference type="NCBI Taxonomy" id="1079460"/>
    <lineage>
        <taxon>Bacteria</taxon>
        <taxon>Pseudomonadati</taxon>
        <taxon>Pseudomonadota</taxon>
        <taxon>Alphaproteobacteria</taxon>
        <taxon>Hyphomicrobiales</taxon>
        <taxon>Rhizobiaceae</taxon>
        <taxon>Rhizobium/Agrobacterium group</taxon>
        <taxon>Rhizobium</taxon>
    </lineage>
</organism>
<evidence type="ECO:0000313" key="2">
    <source>
        <dbReference type="Proteomes" id="UP000319824"/>
    </source>
</evidence>
<protein>
    <submittedName>
        <fullName evidence="1">Uncharacterized protein</fullName>
    </submittedName>
</protein>
<dbReference type="AlphaFoldDB" id="A0A559TDZ6"/>
<name>A0A559TDZ6_9HYPH</name>
<accession>A0A559TDZ6</accession>